<dbReference type="EMBL" id="JBHSGK010000020">
    <property type="protein sequence ID" value="MFC4737918.1"/>
    <property type="molecule type" value="Genomic_DNA"/>
</dbReference>
<accession>A0ABV9NX46</accession>
<gene>
    <name evidence="2" type="ORF">ACFO4L_15160</name>
</gene>
<name>A0ABV9NX46_9BACI</name>
<organism evidence="2 3">
    <name type="scientific">Bacillus daqingensis</name>
    <dbReference type="NCBI Taxonomy" id="872396"/>
    <lineage>
        <taxon>Bacteria</taxon>
        <taxon>Bacillati</taxon>
        <taxon>Bacillota</taxon>
        <taxon>Bacilli</taxon>
        <taxon>Bacillales</taxon>
        <taxon>Bacillaceae</taxon>
        <taxon>Bacillus</taxon>
    </lineage>
</organism>
<keyword evidence="3" id="KW-1185">Reference proteome</keyword>
<dbReference type="RefSeq" id="WP_377910511.1">
    <property type="nucleotide sequence ID" value="NZ_JBHSGK010000020.1"/>
</dbReference>
<proteinExistence type="predicted"/>
<evidence type="ECO:0000313" key="2">
    <source>
        <dbReference type="EMBL" id="MFC4737918.1"/>
    </source>
</evidence>
<protein>
    <submittedName>
        <fullName evidence="2">Uncharacterized protein</fullName>
    </submittedName>
</protein>
<reference evidence="3" key="1">
    <citation type="journal article" date="2019" name="Int. J. Syst. Evol. Microbiol.">
        <title>The Global Catalogue of Microorganisms (GCM) 10K type strain sequencing project: providing services to taxonomists for standard genome sequencing and annotation.</title>
        <authorList>
            <consortium name="The Broad Institute Genomics Platform"/>
            <consortium name="The Broad Institute Genome Sequencing Center for Infectious Disease"/>
            <person name="Wu L."/>
            <person name="Ma J."/>
        </authorList>
    </citation>
    <scope>NUCLEOTIDE SEQUENCE [LARGE SCALE GENOMIC DNA]</scope>
    <source>
        <strain evidence="3">JCM 12165</strain>
    </source>
</reference>
<evidence type="ECO:0000313" key="3">
    <source>
        <dbReference type="Proteomes" id="UP001595896"/>
    </source>
</evidence>
<comment type="caution">
    <text evidence="2">The sequence shown here is derived from an EMBL/GenBank/DDBJ whole genome shotgun (WGS) entry which is preliminary data.</text>
</comment>
<dbReference type="Proteomes" id="UP001595896">
    <property type="component" value="Unassembled WGS sequence"/>
</dbReference>
<keyword evidence="1" id="KW-0175">Coiled coil</keyword>
<feature type="coiled-coil region" evidence="1">
    <location>
        <begin position="10"/>
        <end position="44"/>
    </location>
</feature>
<sequence>MRREAEYKKRKILEAEKEVVVLEIQQLEKELSIIQCRKSRYTSRHMLKKYDDKLFTIRTKIRRLESRLMKIEAAIAHTEPS</sequence>
<evidence type="ECO:0000256" key="1">
    <source>
        <dbReference type="SAM" id="Coils"/>
    </source>
</evidence>